<dbReference type="Proteomes" id="UP001181247">
    <property type="component" value="Unassembled WGS sequence"/>
</dbReference>
<gene>
    <name evidence="4" type="ORF">B5G17_18250</name>
    <name evidence="2" type="ORF">CE91St12_08920</name>
    <name evidence="3" type="ORF">RVH16_02905</name>
</gene>
<keyword evidence="1" id="KW-0732">Signal</keyword>
<dbReference type="AlphaFoldDB" id="A0A1Y3V0V0"/>
<dbReference type="PROSITE" id="PS51257">
    <property type="entry name" value="PROKAR_LIPOPROTEIN"/>
    <property type="match status" value="1"/>
</dbReference>
<reference evidence="5" key="1">
    <citation type="submission" date="2017-04" db="EMBL/GenBank/DDBJ databases">
        <title>Function of individual gut microbiota members based on whole genome sequencing of pure cultures obtained from chicken caecum.</title>
        <authorList>
            <person name="Medvecky M."/>
            <person name="Cejkova D."/>
            <person name="Polansky O."/>
            <person name="Karasova D."/>
            <person name="Kubasova T."/>
            <person name="Cizek A."/>
            <person name="Rychlik I."/>
        </authorList>
    </citation>
    <scope>NUCLEOTIDE SEQUENCE [LARGE SCALE GENOMIC DNA]</scope>
    <source>
        <strain evidence="5">An67</strain>
    </source>
</reference>
<evidence type="ECO:0000313" key="4">
    <source>
        <dbReference type="EMBL" id="OUN52129.1"/>
    </source>
</evidence>
<proteinExistence type="predicted"/>
<evidence type="ECO:0000313" key="5">
    <source>
        <dbReference type="Proteomes" id="UP000196329"/>
    </source>
</evidence>
<dbReference type="Pfam" id="PF16225">
    <property type="entry name" value="DUF4884"/>
    <property type="match status" value="1"/>
</dbReference>
<reference evidence="2" key="3">
    <citation type="submission" date="2022-01" db="EMBL/GenBank/DDBJ databases">
        <title>Novel bile acid biosynthetic pathways are enriched in the microbiome of centenarians.</title>
        <authorList>
            <person name="Sato Y."/>
            <person name="Atarashi K."/>
            <person name="Plichta R.D."/>
            <person name="Arai Y."/>
            <person name="Sasajima S."/>
            <person name="Kearney M.S."/>
            <person name="Suda W."/>
            <person name="Takeshita K."/>
            <person name="Sasaki T."/>
            <person name="Okamoto S."/>
            <person name="Skelly N.A."/>
            <person name="Okamura Y."/>
            <person name="Vlamakis H."/>
            <person name="Li Y."/>
            <person name="Tanoue T."/>
            <person name="Takei H."/>
            <person name="Nittono H."/>
            <person name="Narushima S."/>
            <person name="Irie J."/>
            <person name="Itoh H."/>
            <person name="Moriya K."/>
            <person name="Sugiura Y."/>
            <person name="Suematsu M."/>
            <person name="Moritoki N."/>
            <person name="Shibata S."/>
            <person name="Littman R.D."/>
            <person name="Fischbach A.M."/>
            <person name="Uwamino Y."/>
            <person name="Inoue T."/>
            <person name="Honda A."/>
            <person name="Hattori M."/>
            <person name="Murai T."/>
            <person name="Xavier J.R."/>
            <person name="Hirose N."/>
            <person name="Honda K."/>
        </authorList>
    </citation>
    <scope>NUCLEOTIDE SEQUENCE</scope>
    <source>
        <strain evidence="2">CE91-St12</strain>
    </source>
</reference>
<dbReference type="Proteomes" id="UP000196329">
    <property type="component" value="Unassembled WGS sequence"/>
</dbReference>
<reference evidence="4" key="2">
    <citation type="journal article" date="2018" name="BMC Genomics">
        <title>Whole genome sequencing and function prediction of 133 gut anaerobes isolated from chicken caecum in pure cultures.</title>
        <authorList>
            <person name="Medvecky M."/>
            <person name="Cejkova D."/>
            <person name="Polansky O."/>
            <person name="Karasova D."/>
            <person name="Kubasova T."/>
            <person name="Cizek A."/>
            <person name="Rychlik I."/>
        </authorList>
    </citation>
    <scope>NUCLEOTIDE SEQUENCE</scope>
    <source>
        <strain evidence="4">An67</strain>
    </source>
</reference>
<evidence type="ECO:0000313" key="3">
    <source>
        <dbReference type="EMBL" id="MDU0243677.1"/>
    </source>
</evidence>
<organism evidence="4 5">
    <name type="scientific">Bacteroides uniformis</name>
    <dbReference type="NCBI Taxonomy" id="820"/>
    <lineage>
        <taxon>Bacteria</taxon>
        <taxon>Pseudomonadati</taxon>
        <taxon>Bacteroidota</taxon>
        <taxon>Bacteroidia</taxon>
        <taxon>Bacteroidales</taxon>
        <taxon>Bacteroidaceae</taxon>
        <taxon>Bacteroides</taxon>
    </lineage>
</organism>
<feature type="chain" id="PRO_5041601389" evidence="1">
    <location>
        <begin position="23"/>
        <end position="94"/>
    </location>
</feature>
<dbReference type="EMBL" id="BQNL01000001">
    <property type="protein sequence ID" value="GKH12682.1"/>
    <property type="molecule type" value="Genomic_DNA"/>
</dbReference>
<dbReference type="RefSeq" id="WP_087333389.1">
    <property type="nucleotide sequence ID" value="NZ_BQNL01000001.1"/>
</dbReference>
<dbReference type="EMBL" id="JAWDEU010000002">
    <property type="protein sequence ID" value="MDU0243677.1"/>
    <property type="molecule type" value="Genomic_DNA"/>
</dbReference>
<dbReference type="InterPro" id="IPR032618">
    <property type="entry name" value="DUF4884"/>
</dbReference>
<sequence length="94" mass="10883">MKTTGKLFTLLFVLAGLTSCYSSIPLEKKPSENNTTYTVSYLFEHDGCKVYRFYDMGHYVYFTTRGDVTAIKNDSTQHRTITIRKEPLEIQKTE</sequence>
<evidence type="ECO:0000313" key="2">
    <source>
        <dbReference type="EMBL" id="GKH12682.1"/>
    </source>
</evidence>
<dbReference type="EMBL" id="NFHS01000013">
    <property type="protein sequence ID" value="OUN52129.1"/>
    <property type="molecule type" value="Genomic_DNA"/>
</dbReference>
<reference evidence="3" key="4">
    <citation type="submission" date="2023-10" db="EMBL/GenBank/DDBJ databases">
        <title>Genome of Potential pathogenic bacteria in Crohn's disease.</title>
        <authorList>
            <person name="Rodriguez-Palacios A."/>
        </authorList>
    </citation>
    <scope>NUCLEOTIDE SEQUENCE</scope>
    <source>
        <strain evidence="3">CavFT-hAR50</strain>
    </source>
</reference>
<feature type="signal peptide" evidence="1">
    <location>
        <begin position="1"/>
        <end position="22"/>
    </location>
</feature>
<comment type="caution">
    <text evidence="4">The sequence shown here is derived from an EMBL/GenBank/DDBJ whole genome shotgun (WGS) entry which is preliminary data.</text>
</comment>
<name>A0A1Y3V0V0_BACUN</name>
<evidence type="ECO:0000256" key="1">
    <source>
        <dbReference type="SAM" id="SignalP"/>
    </source>
</evidence>
<protein>
    <submittedName>
        <fullName evidence="4">DUF4884 domain-containing protein</fullName>
    </submittedName>
</protein>
<accession>A0A1Y3V0V0</accession>
<dbReference type="Proteomes" id="UP001055048">
    <property type="component" value="Unassembled WGS sequence"/>
</dbReference>